<accession>F4CR74</accession>
<keyword evidence="4" id="KW-1185">Reference proteome</keyword>
<evidence type="ECO:0000256" key="1">
    <source>
        <dbReference type="ARBA" id="ARBA00008791"/>
    </source>
</evidence>
<organism evidence="3 4">
    <name type="scientific">Pseudonocardia dioxanivorans (strain ATCC 55486 / DSM 44775 / JCM 13855 / CB1190)</name>
    <dbReference type="NCBI Taxonomy" id="675635"/>
    <lineage>
        <taxon>Bacteria</taxon>
        <taxon>Bacillati</taxon>
        <taxon>Actinomycetota</taxon>
        <taxon>Actinomycetes</taxon>
        <taxon>Pseudonocardiales</taxon>
        <taxon>Pseudonocardiaceae</taxon>
        <taxon>Pseudonocardia</taxon>
    </lineage>
</organism>
<dbReference type="STRING" id="675635.Psed_2298"/>
<name>F4CR74_PSEUX</name>
<gene>
    <name evidence="3" type="ordered locus">Psed_2298</name>
</gene>
<dbReference type="RefSeq" id="WP_013674437.1">
    <property type="nucleotide sequence ID" value="NC_015312.1"/>
</dbReference>
<comment type="similarity">
    <text evidence="1">Belongs to the universal stress protein A family.</text>
</comment>
<dbReference type="PANTHER" id="PTHR31964">
    <property type="entry name" value="ADENINE NUCLEOTIDE ALPHA HYDROLASES-LIKE SUPERFAMILY PROTEIN"/>
    <property type="match status" value="1"/>
</dbReference>
<dbReference type="Proteomes" id="UP000007809">
    <property type="component" value="Chromosome"/>
</dbReference>
<dbReference type="InterPro" id="IPR006015">
    <property type="entry name" value="Universal_stress_UspA"/>
</dbReference>
<dbReference type="SUPFAM" id="SSF52402">
    <property type="entry name" value="Adenine nucleotide alpha hydrolases-like"/>
    <property type="match status" value="2"/>
</dbReference>
<proteinExistence type="inferred from homology"/>
<feature type="domain" description="UspA" evidence="2">
    <location>
        <begin position="162"/>
        <end position="296"/>
    </location>
</feature>
<dbReference type="AlphaFoldDB" id="F4CR74"/>
<dbReference type="KEGG" id="pdx:Psed_2298"/>
<evidence type="ECO:0000259" key="2">
    <source>
        <dbReference type="Pfam" id="PF00582"/>
    </source>
</evidence>
<protein>
    <submittedName>
        <fullName evidence="3">UspA domain-containing protein</fullName>
    </submittedName>
</protein>
<reference evidence="3 4" key="1">
    <citation type="journal article" date="2011" name="J. Bacteriol.">
        <title>Genome sequence of the 1,4-dioxane-degrading Pseudonocardia dioxanivorans strain CB1190.</title>
        <authorList>
            <person name="Sales C.M."/>
            <person name="Mahendra S."/>
            <person name="Grostern A."/>
            <person name="Parales R.E."/>
            <person name="Goodwin L.A."/>
            <person name="Woyke T."/>
            <person name="Nolan M."/>
            <person name="Lapidus A."/>
            <person name="Chertkov O."/>
            <person name="Ovchinnikova G."/>
            <person name="Sczyrba A."/>
            <person name="Alvarez-Cohen L."/>
        </authorList>
    </citation>
    <scope>NUCLEOTIDE SEQUENCE [LARGE SCALE GENOMIC DNA]</scope>
    <source>
        <strain evidence="4">ATCC 55486 / DSM 44775 / JCM 13855 / CB1190</strain>
    </source>
</reference>
<dbReference type="OrthoDB" id="3569526at2"/>
<dbReference type="InterPro" id="IPR014729">
    <property type="entry name" value="Rossmann-like_a/b/a_fold"/>
</dbReference>
<dbReference type="InterPro" id="IPR006016">
    <property type="entry name" value="UspA"/>
</dbReference>
<sequence length="297" mass="30527">MVGRGEQPVSEQRPRGVVVGVDGSEAAAGAVRWAAQEAARRHLPLRLVAAVDWAVPAGIGAVDLQPEIFRDAIEAAAQEWLAHARAVAEDVAPELGTETEVRGGVPAAVLHHESETAELLVVGNRGVGGFAGLFAGSVSIAAAASARCPVVVVRGTPTPDGPVVVGVDGSPVSEPALSFAFTAASARGSGLVAVHAWSDSTLDAAGWALLEWDAIEAGERELLAERLAGWSEKYPDVVVTREVVRDNPAAALVSRSRRAQLVVVGSRGRGSVRGALLGSVSQVLLRHAGCPVAVVRA</sequence>
<evidence type="ECO:0000313" key="4">
    <source>
        <dbReference type="Proteomes" id="UP000007809"/>
    </source>
</evidence>
<dbReference type="EMBL" id="CP002593">
    <property type="protein sequence ID" value="AEA24511.1"/>
    <property type="molecule type" value="Genomic_DNA"/>
</dbReference>
<evidence type="ECO:0000313" key="3">
    <source>
        <dbReference type="EMBL" id="AEA24511.1"/>
    </source>
</evidence>
<dbReference type="PRINTS" id="PR01438">
    <property type="entry name" value="UNVRSLSTRESS"/>
</dbReference>
<dbReference type="PANTHER" id="PTHR31964:SF113">
    <property type="entry name" value="USPA DOMAIN-CONTAINING PROTEIN"/>
    <property type="match status" value="1"/>
</dbReference>
<dbReference type="HOGENOM" id="CLU_049301_2_3_11"/>
<feature type="domain" description="UspA" evidence="2">
    <location>
        <begin position="17"/>
        <end position="154"/>
    </location>
</feature>
<dbReference type="Gene3D" id="3.40.50.620">
    <property type="entry name" value="HUPs"/>
    <property type="match status" value="2"/>
</dbReference>
<dbReference type="Pfam" id="PF00582">
    <property type="entry name" value="Usp"/>
    <property type="match status" value="2"/>
</dbReference>
<dbReference type="eggNOG" id="COG0589">
    <property type="taxonomic scope" value="Bacteria"/>
</dbReference>